<evidence type="ECO:0000313" key="6">
    <source>
        <dbReference type="Proteomes" id="UP000214566"/>
    </source>
</evidence>
<dbReference type="RefSeq" id="WP_245845973.1">
    <property type="nucleotide sequence ID" value="NZ_LT592171.1"/>
</dbReference>
<dbReference type="PANTHER" id="PTHR43080">
    <property type="entry name" value="CBS DOMAIN-CONTAINING PROTEIN CBSX3, MITOCHONDRIAL"/>
    <property type="match status" value="1"/>
</dbReference>
<dbReference type="InterPro" id="IPR046342">
    <property type="entry name" value="CBS_dom_sf"/>
</dbReference>
<evidence type="ECO:0000256" key="3">
    <source>
        <dbReference type="SAM" id="MobiDB-lite"/>
    </source>
</evidence>
<evidence type="ECO:0000313" key="5">
    <source>
        <dbReference type="EMBL" id="SBP90083.1"/>
    </source>
</evidence>
<sequence length="172" mass="17988">MKVKDLYTRGTVHIPRSRTLQEAAIQMREQHIGALVVTDGAANDHVAGVVTDRDMVVRALAKGANPVATTVGDVMTEGVMSVPQTTDVSDAMQTMFSHGIRRLAVTDDDGGVVGVLSLDDVIQAMSRERRNSPASCAASSSGTEPGACNRSCIPEKAGLAPIPAAPRPALRA</sequence>
<feature type="region of interest" description="Disordered" evidence="3">
    <location>
        <begin position="129"/>
        <end position="149"/>
    </location>
</feature>
<dbReference type="Proteomes" id="UP000214566">
    <property type="component" value="Unassembled WGS sequence"/>
</dbReference>
<dbReference type="EMBL" id="FLMQ01000058">
    <property type="protein sequence ID" value="SBP90083.1"/>
    <property type="molecule type" value="Genomic_DNA"/>
</dbReference>
<name>A0A238D9T6_THIDL</name>
<protein>
    <submittedName>
        <fullName evidence="5">Putative signal-transduction protein with CBS domains (Modular protein)</fullName>
    </submittedName>
</protein>
<evidence type="ECO:0000256" key="2">
    <source>
        <dbReference type="PROSITE-ProRule" id="PRU00703"/>
    </source>
</evidence>
<gene>
    <name evidence="5" type="ORF">THIARS_90233</name>
</gene>
<dbReference type="Gene3D" id="3.10.580.10">
    <property type="entry name" value="CBS-domain"/>
    <property type="match status" value="1"/>
</dbReference>
<feature type="domain" description="CBS" evidence="4">
    <location>
        <begin position="7"/>
        <end position="67"/>
    </location>
</feature>
<keyword evidence="1 2" id="KW-0129">CBS domain</keyword>
<accession>A0A238D9T6</accession>
<organism evidence="5 6">
    <name type="scientific">Thiomonas delicata</name>
    <name type="common">Thiomonas cuprina</name>
    <dbReference type="NCBI Taxonomy" id="364030"/>
    <lineage>
        <taxon>Bacteria</taxon>
        <taxon>Pseudomonadati</taxon>
        <taxon>Pseudomonadota</taxon>
        <taxon>Betaproteobacteria</taxon>
        <taxon>Burkholderiales</taxon>
        <taxon>Thiomonas</taxon>
    </lineage>
</organism>
<dbReference type="InterPro" id="IPR051257">
    <property type="entry name" value="Diverse_CBS-Domain"/>
</dbReference>
<keyword evidence="6" id="KW-1185">Reference proteome</keyword>
<feature type="compositionally biased region" description="Polar residues" evidence="3">
    <location>
        <begin position="132"/>
        <end position="143"/>
    </location>
</feature>
<dbReference type="SUPFAM" id="SSF54631">
    <property type="entry name" value="CBS-domain pair"/>
    <property type="match status" value="1"/>
</dbReference>
<dbReference type="PROSITE" id="PS51371">
    <property type="entry name" value="CBS"/>
    <property type="match status" value="2"/>
</dbReference>
<reference evidence="5 6" key="1">
    <citation type="submission" date="2016-06" db="EMBL/GenBank/DDBJ databases">
        <authorList>
            <person name="Kjaerup R.B."/>
            <person name="Dalgaard T.S."/>
            <person name="Juul-Madsen H.R."/>
        </authorList>
    </citation>
    <scope>NUCLEOTIDE SEQUENCE [LARGE SCALE GENOMIC DNA]</scope>
    <source>
        <strain evidence="5 6">DSM 16361</strain>
    </source>
</reference>
<feature type="domain" description="CBS" evidence="4">
    <location>
        <begin position="75"/>
        <end position="132"/>
    </location>
</feature>
<dbReference type="Pfam" id="PF00571">
    <property type="entry name" value="CBS"/>
    <property type="match status" value="2"/>
</dbReference>
<dbReference type="SMART" id="SM00116">
    <property type="entry name" value="CBS"/>
    <property type="match status" value="2"/>
</dbReference>
<dbReference type="PANTHER" id="PTHR43080:SF2">
    <property type="entry name" value="CBS DOMAIN-CONTAINING PROTEIN"/>
    <property type="match status" value="1"/>
</dbReference>
<evidence type="ECO:0000259" key="4">
    <source>
        <dbReference type="PROSITE" id="PS51371"/>
    </source>
</evidence>
<proteinExistence type="predicted"/>
<evidence type="ECO:0000256" key="1">
    <source>
        <dbReference type="ARBA" id="ARBA00023122"/>
    </source>
</evidence>
<dbReference type="InterPro" id="IPR000644">
    <property type="entry name" value="CBS_dom"/>
</dbReference>
<dbReference type="AlphaFoldDB" id="A0A238D9T6"/>